<comment type="cofactor">
    <cofactor evidence="1">
        <name>Mg(2+)</name>
        <dbReference type="ChEBI" id="CHEBI:18420"/>
    </cofactor>
</comment>
<proteinExistence type="predicted"/>
<evidence type="ECO:0000256" key="6">
    <source>
        <dbReference type="ARBA" id="ARBA00022842"/>
    </source>
</evidence>
<feature type="compositionally biased region" description="Basic and acidic residues" evidence="13">
    <location>
        <begin position="50"/>
        <end position="61"/>
    </location>
</feature>
<dbReference type="EMBL" id="LT629792">
    <property type="protein sequence ID" value="SDT97959.1"/>
    <property type="molecule type" value="Genomic_DNA"/>
</dbReference>
<evidence type="ECO:0000256" key="9">
    <source>
        <dbReference type="ARBA" id="ARBA00023268"/>
    </source>
</evidence>
<sequence>MDASDQHESTHESEKDQQWWIDHMRVQYDEDPSSVDDAWREYFEAVDALEKADEADVRVTAEEDIQASEPDGDEADQTSASDVADESEEERPANTMLVTRSDLPPAPLAQTSEATSPYTRMTAVRAATELNEDARTEDRTDLLKGIARATAKNMDQSLTIPTATSARQVPAKLLIENRSLLNRHLARTTGGKVSFTHLIGYALVEAMCEMPSMNVRYSTDKKGRPQIERLAHVGFGLAIDVAQPNGKRSLMVPVLQEADTLTFLEFVAAYNDTVRRARDGELTPDDFQGGTVTLTNPGTIGTTTSVPRLMTGQGLIVGVGATNYPAEFAGVSPRRLAQLGIGKTMFLSSTYDHRIIQGAASGEFLRLMDNKLSGKDGFWDRVFDTYHVPHPPYHWEPDREYDIEREKGKPARIAELIHAYRSRGHLAADTDPLAYRVRRHPDLDITSYGLSVWDLDRQFPTGGFGGESYMTLREILDRLRDTYTRTIGIEYMHIQDPEQRKWVQERIEKPYSVPSTEEQRHILSTLNHAEAFEEFLQTKYVGQKRFSLEGGESLIPLLDAILSDAAQAGLPEVAIGMAHRGRLNVLANIAGKSYGQIFSEFEGNENPQDEGSGDVKYHLGTEGVFSREDGVATKVYLAANPSHLEAADGVLEGIVRAKQDQLHDDDFSVVPILIHGDAAFIGQGVVQETLNLSQLKGYRTGGTIHLIVNNQIGFTTGPTSGRSTRYPTDLAKGLQVPILHVNGDDPESVVRMGHLAMAYRERFHKDVIVDLVCYRRRGHNEGDDPSMTQPVMYELIRQIPSTRTVYMRNLIGREQLTEEEVEASIKEYEDELNKILTQTREEGWQVPESQLPGQGMMIGWESPVPAGAIERIGEAFNTFPDGFVPHPKMLKLCERRQEMATGTRPIDWGFGELIALGSLVMEGTPVRFSGQDARRATFVQRHAVLHDHNNGREFTPLNFLTDDQAIFEIYDSPLSEYVVMGFEYGYSVQRPDALVVWEAQFGDFANGAQSVIDEFVSSSEQKWGQRSSVVLLLPHGYEGQGPDHSSARIERYLTLAAENNMWICQPSTPAQHFHMLRTQAYRRPRKPLIAFTPKQLLRLPAASSSIDDFTSGHFLPVIGEVDQRVTDVNRVVLCSGRLYYDLVKEREAKEAWSTAIVRVEQYYPKPIDEIREQLDRYPGAEVMWAQDEPRNQGAWPFMALNVFTELGVQPIVVSRPASASPAAGRASTHKRQLAELLATLFGKD</sequence>
<evidence type="ECO:0000256" key="3">
    <source>
        <dbReference type="ARBA" id="ARBA00004813"/>
    </source>
</evidence>
<evidence type="ECO:0000256" key="11">
    <source>
        <dbReference type="ARBA" id="ARBA00052761"/>
    </source>
</evidence>
<reference evidence="15 16" key="1">
    <citation type="submission" date="2016-10" db="EMBL/GenBank/DDBJ databases">
        <authorList>
            <person name="Varghese N."/>
            <person name="Submissions S."/>
        </authorList>
    </citation>
    <scope>NUCLEOTIDE SEQUENCE [LARGE SCALE GENOMIC DNA]</scope>
    <source>
        <strain evidence="15 16">DSM 9169</strain>
    </source>
</reference>
<dbReference type="PANTHER" id="PTHR23152">
    <property type="entry name" value="2-OXOGLUTARATE DEHYDROGENASE"/>
    <property type="match status" value="1"/>
</dbReference>
<keyword evidence="6" id="KW-0460">Magnesium</keyword>
<evidence type="ECO:0000259" key="14">
    <source>
        <dbReference type="SMART" id="SM00861"/>
    </source>
</evidence>
<dbReference type="Pfam" id="PF16078">
    <property type="entry name" value="2-oxogl_dehyd_N"/>
    <property type="match status" value="1"/>
</dbReference>
<feature type="region of interest" description="Disordered" evidence="13">
    <location>
        <begin position="50"/>
        <end position="116"/>
    </location>
</feature>
<comment type="catalytic activity">
    <reaction evidence="11">
        <text>N(6)-[(R)-dihydrolipoyl]-L-lysyl-[protein] + succinyl-CoA = N(6)-[(R)-S(8)-succinyldihydrolipoyl]-L-lysyl-[protein] + CoA</text>
        <dbReference type="Rhea" id="RHEA:15213"/>
        <dbReference type="Rhea" id="RHEA-COMP:10475"/>
        <dbReference type="Rhea" id="RHEA-COMP:20092"/>
        <dbReference type="ChEBI" id="CHEBI:57287"/>
        <dbReference type="ChEBI" id="CHEBI:57292"/>
        <dbReference type="ChEBI" id="CHEBI:83100"/>
        <dbReference type="ChEBI" id="CHEBI:83120"/>
        <dbReference type="EC" id="2.3.1.61"/>
    </reaction>
</comment>
<comment type="pathway">
    <text evidence="3">Carbohydrate metabolism; tricarboxylic acid cycle; succinyl-CoA from 2-oxoglutarate (dehydrogenase route): step 1/1.</text>
</comment>
<organism evidence="15 16">
    <name type="scientific">Schaalia radingae</name>
    <dbReference type="NCBI Taxonomy" id="131110"/>
    <lineage>
        <taxon>Bacteria</taxon>
        <taxon>Bacillati</taxon>
        <taxon>Actinomycetota</taxon>
        <taxon>Actinomycetes</taxon>
        <taxon>Actinomycetales</taxon>
        <taxon>Actinomycetaceae</taxon>
        <taxon>Schaalia</taxon>
    </lineage>
</organism>
<dbReference type="PANTHER" id="PTHR23152:SF4">
    <property type="entry name" value="2-OXOADIPATE DEHYDROGENASE COMPLEX COMPONENT E1"/>
    <property type="match status" value="1"/>
</dbReference>
<name>A0ABY0V8F5_9ACTO</name>
<dbReference type="CDD" id="cd02016">
    <property type="entry name" value="TPP_E1_OGDC_like"/>
    <property type="match status" value="1"/>
</dbReference>
<dbReference type="InterPro" id="IPR042179">
    <property type="entry name" value="KGD_C_sf"/>
</dbReference>
<dbReference type="SMART" id="SM00861">
    <property type="entry name" value="Transket_pyr"/>
    <property type="match status" value="1"/>
</dbReference>
<keyword evidence="12" id="KW-0175">Coiled coil</keyword>
<dbReference type="Gene3D" id="3.30.559.10">
    <property type="entry name" value="Chloramphenicol acetyltransferase-like domain"/>
    <property type="match status" value="1"/>
</dbReference>
<accession>A0ABY0V8F5</accession>
<dbReference type="NCBIfam" id="TIGR00239">
    <property type="entry name" value="2oxo_dh_E1"/>
    <property type="match status" value="1"/>
</dbReference>
<feature type="compositionally biased region" description="Acidic residues" evidence="13">
    <location>
        <begin position="62"/>
        <end position="76"/>
    </location>
</feature>
<dbReference type="InterPro" id="IPR031717">
    <property type="entry name" value="ODO-1/KGD_C"/>
</dbReference>
<evidence type="ECO:0000256" key="5">
    <source>
        <dbReference type="ARBA" id="ARBA00022723"/>
    </source>
</evidence>
<keyword evidence="5" id="KW-0479">Metal-binding</keyword>
<gene>
    <name evidence="15" type="ORF">SAMN04489714_1390</name>
</gene>
<dbReference type="Pfam" id="PF02779">
    <property type="entry name" value="Transket_pyr"/>
    <property type="match status" value="1"/>
</dbReference>
<evidence type="ECO:0000256" key="8">
    <source>
        <dbReference type="ARBA" id="ARBA00023052"/>
    </source>
</evidence>
<dbReference type="InterPro" id="IPR011603">
    <property type="entry name" value="2oxoglutarate_DH_E1"/>
</dbReference>
<feature type="domain" description="Transketolase-like pyrimidine-binding" evidence="14">
    <location>
        <begin position="906"/>
        <end position="1099"/>
    </location>
</feature>
<evidence type="ECO:0000256" key="4">
    <source>
        <dbReference type="ARBA" id="ARBA00022532"/>
    </source>
</evidence>
<keyword evidence="9" id="KW-0511">Multifunctional enzyme</keyword>
<dbReference type="Pfam" id="PF16870">
    <property type="entry name" value="OxoGdeHyase_C"/>
    <property type="match status" value="1"/>
</dbReference>
<dbReference type="Gene3D" id="3.40.50.11610">
    <property type="entry name" value="Multifunctional 2-oxoglutarate metabolism enzyme, C-terminal domain"/>
    <property type="match status" value="1"/>
</dbReference>
<evidence type="ECO:0000256" key="10">
    <source>
        <dbReference type="ARBA" id="ARBA00051911"/>
    </source>
</evidence>
<dbReference type="InterPro" id="IPR032106">
    <property type="entry name" value="2-oxogl_dehyd_N"/>
</dbReference>
<dbReference type="Gene3D" id="3.40.50.12470">
    <property type="match status" value="1"/>
</dbReference>
<keyword evidence="16" id="KW-1185">Reference proteome</keyword>
<dbReference type="SUPFAM" id="SSF52518">
    <property type="entry name" value="Thiamin diphosphate-binding fold (THDP-binding)"/>
    <property type="match status" value="2"/>
</dbReference>
<dbReference type="SUPFAM" id="SSF52777">
    <property type="entry name" value="CoA-dependent acyltransferases"/>
    <property type="match status" value="1"/>
</dbReference>
<comment type="catalytic activity">
    <reaction evidence="10">
        <text>N(6)-[(R)-lipoyl]-L-lysyl-[protein] + 2-oxoglutarate + H(+) = N(6)-[(R)-S(8)-succinyldihydrolipoyl]-L-lysyl-[protein] + CO2</text>
        <dbReference type="Rhea" id="RHEA:12188"/>
        <dbReference type="Rhea" id="RHEA-COMP:10474"/>
        <dbReference type="Rhea" id="RHEA-COMP:20092"/>
        <dbReference type="ChEBI" id="CHEBI:15378"/>
        <dbReference type="ChEBI" id="CHEBI:16526"/>
        <dbReference type="ChEBI" id="CHEBI:16810"/>
        <dbReference type="ChEBI" id="CHEBI:83099"/>
        <dbReference type="ChEBI" id="CHEBI:83120"/>
        <dbReference type="EC" id="1.2.4.2"/>
    </reaction>
</comment>
<feature type="coiled-coil region" evidence="12">
    <location>
        <begin position="811"/>
        <end position="838"/>
    </location>
</feature>
<evidence type="ECO:0000256" key="12">
    <source>
        <dbReference type="SAM" id="Coils"/>
    </source>
</evidence>
<dbReference type="InterPro" id="IPR005475">
    <property type="entry name" value="Transketolase-like_Pyr-bd"/>
</dbReference>
<dbReference type="Proteomes" id="UP000198976">
    <property type="component" value="Chromosome I"/>
</dbReference>
<keyword evidence="8" id="KW-0786">Thiamine pyrophosphate</keyword>
<dbReference type="InterPro" id="IPR001017">
    <property type="entry name" value="DH_E1"/>
</dbReference>
<dbReference type="InterPro" id="IPR023213">
    <property type="entry name" value="CAT-like_dom_sf"/>
</dbReference>
<evidence type="ECO:0000256" key="7">
    <source>
        <dbReference type="ARBA" id="ARBA00023002"/>
    </source>
</evidence>
<evidence type="ECO:0000256" key="1">
    <source>
        <dbReference type="ARBA" id="ARBA00001946"/>
    </source>
</evidence>
<comment type="cofactor">
    <cofactor evidence="2">
        <name>thiamine diphosphate</name>
        <dbReference type="ChEBI" id="CHEBI:58937"/>
    </cofactor>
</comment>
<dbReference type="Gene3D" id="3.40.50.970">
    <property type="match status" value="1"/>
</dbReference>
<dbReference type="Gene3D" id="1.10.287.1150">
    <property type="entry name" value="TPP helical domain"/>
    <property type="match status" value="1"/>
</dbReference>
<evidence type="ECO:0000313" key="15">
    <source>
        <dbReference type="EMBL" id="SDT97959.1"/>
    </source>
</evidence>
<protein>
    <submittedName>
        <fullName evidence="15">2-oxoglutarate dehydrogenase E1 component</fullName>
    </submittedName>
</protein>
<evidence type="ECO:0000313" key="16">
    <source>
        <dbReference type="Proteomes" id="UP000198976"/>
    </source>
</evidence>
<evidence type="ECO:0000256" key="2">
    <source>
        <dbReference type="ARBA" id="ARBA00001964"/>
    </source>
</evidence>
<dbReference type="NCBIfam" id="NF006914">
    <property type="entry name" value="PRK09404.1"/>
    <property type="match status" value="1"/>
</dbReference>
<keyword evidence="7" id="KW-0560">Oxidoreductase</keyword>
<keyword evidence="4" id="KW-0816">Tricarboxylic acid cycle</keyword>
<dbReference type="Pfam" id="PF00676">
    <property type="entry name" value="E1_dh"/>
    <property type="match status" value="1"/>
</dbReference>
<dbReference type="PIRSF" id="PIRSF000157">
    <property type="entry name" value="Oxoglu_dh_E1"/>
    <property type="match status" value="1"/>
</dbReference>
<evidence type="ECO:0000256" key="13">
    <source>
        <dbReference type="SAM" id="MobiDB-lite"/>
    </source>
</evidence>
<dbReference type="Pfam" id="PF00198">
    <property type="entry name" value="2-oxoacid_dh"/>
    <property type="match status" value="1"/>
</dbReference>
<dbReference type="NCBIfam" id="NF008907">
    <property type="entry name" value="PRK12270.1"/>
    <property type="match status" value="1"/>
</dbReference>
<dbReference type="InterPro" id="IPR001078">
    <property type="entry name" value="2-oxoacid_DH_actylTfrase"/>
</dbReference>
<dbReference type="InterPro" id="IPR029061">
    <property type="entry name" value="THDP-binding"/>
</dbReference>